<dbReference type="SUPFAM" id="SSF53686">
    <property type="entry name" value="Tryptophan synthase beta subunit-like PLP-dependent enzymes"/>
    <property type="match status" value="1"/>
</dbReference>
<dbReference type="CDD" id="cd01561">
    <property type="entry name" value="CBS_like"/>
    <property type="match status" value="1"/>
</dbReference>
<dbReference type="SUPFAM" id="SSF54631">
    <property type="entry name" value="CBS-domain pair"/>
    <property type="match status" value="1"/>
</dbReference>
<evidence type="ECO:0000256" key="5">
    <source>
        <dbReference type="ARBA" id="ARBA00022898"/>
    </source>
</evidence>
<dbReference type="InterPro" id="IPR001216">
    <property type="entry name" value="P-phosphate_BS"/>
</dbReference>
<sequence>MWHHSIIDTIGNTPLVKLNTFHVDQPGTVLAKVEYFNPGQSVKDRIALKMIEDAEKRGELKPGGTIIEGTSGNTGMGLALAAAVKGYKCVFTTTDKQSMEKVNLLRALGCEVQICPTNVEPDDPRSYYSVAKRLNDEIPNSFYPDQYNNLSNKASHYEMTGPEIWEQTEGKITHFVAGIGTGGTISGTGQYLKEQNPDIKIIGVDSVGSIFKSYFETGEFDKRHIAPYLTEGIGEDIIPENVDFSLIDDIIQCPDREAFVTTRKLARKEGLFVGGSCGAAVWGAMNYIKKNPLKPDDLMVIILPDSGTRYISKVYNDEWMRTNGFLDDRQVPELDEVIKVNDSRDRGLVTVDMDETLDDAIKRMNDHNISQLPVSSGDKLVGSLTENQILGLLTQQTNVRNKKVGEVMEEPFPVVSADLKVDQITRMLSDGQPAVILRLDDGRHTIITRSDLINAMSKSG</sequence>
<evidence type="ECO:0000256" key="1">
    <source>
        <dbReference type="ARBA" id="ARBA00001933"/>
    </source>
</evidence>
<comment type="pathway">
    <text evidence="2">Amino-acid biosynthesis; L-cysteine biosynthesis; L-cysteine from L-homocysteine and L-serine: step 1/2.</text>
</comment>
<dbReference type="Pfam" id="PF00291">
    <property type="entry name" value="PALP"/>
    <property type="match status" value="1"/>
</dbReference>
<organism evidence="13 14">
    <name type="scientific">Natronogracilivirga saccharolytica</name>
    <dbReference type="NCBI Taxonomy" id="2812953"/>
    <lineage>
        <taxon>Bacteria</taxon>
        <taxon>Pseudomonadati</taxon>
        <taxon>Balneolota</taxon>
        <taxon>Balneolia</taxon>
        <taxon>Balneolales</taxon>
        <taxon>Cyclonatronaceae</taxon>
        <taxon>Natronogracilivirga</taxon>
    </lineage>
</organism>
<dbReference type="GO" id="GO:0006535">
    <property type="term" value="P:cysteine biosynthetic process from serine"/>
    <property type="evidence" value="ECO:0007669"/>
    <property type="project" value="InterPro"/>
</dbReference>
<keyword evidence="5" id="KW-0663">Pyridoxal phosphate</keyword>
<dbReference type="Gene3D" id="3.40.50.1100">
    <property type="match status" value="2"/>
</dbReference>
<dbReference type="RefSeq" id="WP_210512433.1">
    <property type="nucleotide sequence ID" value="NZ_JAFIDN010000008.1"/>
</dbReference>
<dbReference type="FunFam" id="3.40.50.1100:FF:000003">
    <property type="entry name" value="Cystathionine beta-synthase"/>
    <property type="match status" value="1"/>
</dbReference>
<dbReference type="NCBIfam" id="TIGR01137">
    <property type="entry name" value="cysta_beta"/>
    <property type="match status" value="1"/>
</dbReference>
<gene>
    <name evidence="13" type="ORF">NATSA_10610</name>
</gene>
<evidence type="ECO:0000256" key="11">
    <source>
        <dbReference type="PROSITE-ProRule" id="PRU00703"/>
    </source>
</evidence>
<dbReference type="AlphaFoldDB" id="A0A8J7UV65"/>
<evidence type="ECO:0000256" key="3">
    <source>
        <dbReference type="ARBA" id="ARBA00007103"/>
    </source>
</evidence>
<dbReference type="Gene3D" id="3.10.580.10">
    <property type="entry name" value="CBS-domain"/>
    <property type="match status" value="1"/>
</dbReference>
<dbReference type="EC" id="4.2.1.22" evidence="4 10"/>
<proteinExistence type="inferred from homology"/>
<dbReference type="SMART" id="SM00116">
    <property type="entry name" value="CBS"/>
    <property type="match status" value="1"/>
</dbReference>
<evidence type="ECO:0000256" key="9">
    <source>
        <dbReference type="ARBA" id="ARBA00047490"/>
    </source>
</evidence>
<accession>A0A8J7UV65</accession>
<name>A0A8J7UV65_9BACT</name>
<comment type="catalytic activity">
    <reaction evidence="9">
        <text>L-homocysteine + L-serine = L,L-cystathionine + H2O</text>
        <dbReference type="Rhea" id="RHEA:10112"/>
        <dbReference type="ChEBI" id="CHEBI:15377"/>
        <dbReference type="ChEBI" id="CHEBI:33384"/>
        <dbReference type="ChEBI" id="CHEBI:58161"/>
        <dbReference type="ChEBI" id="CHEBI:58199"/>
        <dbReference type="EC" id="4.2.1.22"/>
    </reaction>
</comment>
<dbReference type="InterPro" id="IPR046342">
    <property type="entry name" value="CBS_dom_sf"/>
</dbReference>
<evidence type="ECO:0000256" key="6">
    <source>
        <dbReference type="ARBA" id="ARBA00023122"/>
    </source>
</evidence>
<keyword evidence="14" id="KW-1185">Reference proteome</keyword>
<evidence type="ECO:0000256" key="4">
    <source>
        <dbReference type="ARBA" id="ARBA00012041"/>
    </source>
</evidence>
<evidence type="ECO:0000256" key="7">
    <source>
        <dbReference type="ARBA" id="ARBA00023239"/>
    </source>
</evidence>
<dbReference type="InterPro" id="IPR001926">
    <property type="entry name" value="TrpB-like_PALP"/>
</dbReference>
<dbReference type="FunFam" id="3.40.50.1100:FF:000118">
    <property type="entry name" value="Related to CYS4-cystathionine beta-synthase"/>
    <property type="match status" value="1"/>
</dbReference>
<dbReference type="PANTHER" id="PTHR10314">
    <property type="entry name" value="CYSTATHIONINE BETA-SYNTHASE"/>
    <property type="match status" value="1"/>
</dbReference>
<comment type="cofactor">
    <cofactor evidence="1">
        <name>pyridoxal 5'-phosphate</name>
        <dbReference type="ChEBI" id="CHEBI:597326"/>
    </cofactor>
</comment>
<evidence type="ECO:0000256" key="10">
    <source>
        <dbReference type="NCBIfam" id="TIGR01137"/>
    </source>
</evidence>
<comment type="similarity">
    <text evidence="3">Belongs to the cysteine synthase/cystathionine beta-synthase family.</text>
</comment>
<dbReference type="GO" id="GO:0016765">
    <property type="term" value="F:transferase activity, transferring alkyl or aryl (other than methyl) groups"/>
    <property type="evidence" value="ECO:0007669"/>
    <property type="project" value="UniProtKB-ARBA"/>
</dbReference>
<dbReference type="InterPro" id="IPR036052">
    <property type="entry name" value="TrpB-like_PALP_sf"/>
</dbReference>
<dbReference type="InterPro" id="IPR005857">
    <property type="entry name" value="Cysta_beta_synth"/>
</dbReference>
<reference evidence="13" key="1">
    <citation type="submission" date="2021-02" db="EMBL/GenBank/DDBJ databases">
        <title>Natronogracilivirga saccharolytica gen. nov. sp. nov. a new anaerobic, haloalkiliphilic carbohydrate-fermenting bacterium from soda lake and proposing of Cyclonatronumiaceae fam. nov. in the phylum Balneolaeota.</title>
        <authorList>
            <person name="Zhilina T.N."/>
            <person name="Sorokin D.Y."/>
            <person name="Zavarzina D.G."/>
            <person name="Toshchakov S.V."/>
            <person name="Kublanov I.V."/>
        </authorList>
    </citation>
    <scope>NUCLEOTIDE SEQUENCE</scope>
    <source>
        <strain evidence="13">Z-1702</strain>
    </source>
</reference>
<evidence type="ECO:0000313" key="14">
    <source>
        <dbReference type="Proteomes" id="UP000673975"/>
    </source>
</evidence>
<dbReference type="Proteomes" id="UP000673975">
    <property type="component" value="Unassembled WGS sequence"/>
</dbReference>
<evidence type="ECO:0000259" key="12">
    <source>
        <dbReference type="PROSITE" id="PS51371"/>
    </source>
</evidence>
<dbReference type="GO" id="GO:0019343">
    <property type="term" value="P:cysteine biosynthetic process via cystathionine"/>
    <property type="evidence" value="ECO:0007669"/>
    <property type="project" value="InterPro"/>
</dbReference>
<dbReference type="PROSITE" id="PS51371">
    <property type="entry name" value="CBS"/>
    <property type="match status" value="1"/>
</dbReference>
<keyword evidence="6 11" id="KW-0129">CBS domain</keyword>
<dbReference type="Pfam" id="PF00571">
    <property type="entry name" value="CBS"/>
    <property type="match status" value="1"/>
</dbReference>
<protein>
    <recommendedName>
        <fullName evidence="8 10">Cystathionine beta-synthase</fullName>
        <ecNumber evidence="4 10">4.2.1.22</ecNumber>
    </recommendedName>
</protein>
<dbReference type="GO" id="GO:0005737">
    <property type="term" value="C:cytoplasm"/>
    <property type="evidence" value="ECO:0007669"/>
    <property type="project" value="InterPro"/>
</dbReference>
<evidence type="ECO:0000256" key="2">
    <source>
        <dbReference type="ARBA" id="ARBA00005003"/>
    </source>
</evidence>
<evidence type="ECO:0000313" key="13">
    <source>
        <dbReference type="EMBL" id="MBP3193115.1"/>
    </source>
</evidence>
<dbReference type="InterPro" id="IPR000644">
    <property type="entry name" value="CBS_dom"/>
</dbReference>
<dbReference type="EMBL" id="JAFIDN010000008">
    <property type="protein sequence ID" value="MBP3193115.1"/>
    <property type="molecule type" value="Genomic_DNA"/>
</dbReference>
<dbReference type="InterPro" id="IPR050214">
    <property type="entry name" value="Cys_Synth/Cystath_Beta-Synth"/>
</dbReference>
<comment type="caution">
    <text evidence="13">The sequence shown here is derived from an EMBL/GenBank/DDBJ whole genome shotgun (WGS) entry which is preliminary data.</text>
</comment>
<evidence type="ECO:0000256" key="8">
    <source>
        <dbReference type="ARBA" id="ARBA00026192"/>
    </source>
</evidence>
<dbReference type="UniPathway" id="UPA00136">
    <property type="reaction ID" value="UER00201"/>
</dbReference>
<dbReference type="GO" id="GO:0004122">
    <property type="term" value="F:cystathionine beta-synthase activity"/>
    <property type="evidence" value="ECO:0007669"/>
    <property type="project" value="UniProtKB-UniRule"/>
</dbReference>
<feature type="domain" description="CBS" evidence="12">
    <location>
        <begin position="344"/>
        <end position="399"/>
    </location>
</feature>
<keyword evidence="7 13" id="KW-0456">Lyase</keyword>
<dbReference type="PROSITE" id="PS00901">
    <property type="entry name" value="CYS_SYNTHASE"/>
    <property type="match status" value="1"/>
</dbReference>